<evidence type="ECO:0000256" key="5">
    <source>
        <dbReference type="ARBA" id="ARBA00022747"/>
    </source>
</evidence>
<evidence type="ECO:0000256" key="4">
    <source>
        <dbReference type="ARBA" id="ARBA00022691"/>
    </source>
</evidence>
<keyword evidence="5" id="KW-0680">Restriction system</keyword>
<dbReference type="GO" id="GO:0032259">
    <property type="term" value="P:methylation"/>
    <property type="evidence" value="ECO:0007669"/>
    <property type="project" value="UniProtKB-KW"/>
</dbReference>
<comment type="catalytic activity">
    <reaction evidence="8">
        <text>a 2'-deoxycytidine in DNA + S-adenosyl-L-methionine = an N(4)-methyl-2'-deoxycytidine in DNA + S-adenosyl-L-homocysteine + H(+)</text>
        <dbReference type="Rhea" id="RHEA:16857"/>
        <dbReference type="Rhea" id="RHEA-COMP:11369"/>
        <dbReference type="Rhea" id="RHEA-COMP:13674"/>
        <dbReference type="ChEBI" id="CHEBI:15378"/>
        <dbReference type="ChEBI" id="CHEBI:57856"/>
        <dbReference type="ChEBI" id="CHEBI:59789"/>
        <dbReference type="ChEBI" id="CHEBI:85452"/>
        <dbReference type="ChEBI" id="CHEBI:137933"/>
        <dbReference type="EC" id="2.1.1.113"/>
    </reaction>
</comment>
<dbReference type="Gene3D" id="3.40.50.150">
    <property type="entry name" value="Vaccinia Virus protein VP39"/>
    <property type="match status" value="2"/>
</dbReference>
<protein>
    <submittedName>
        <fullName evidence="10">DNA methylase</fullName>
    </submittedName>
</protein>
<name>A0A239PSX7_9RHOB</name>
<keyword evidence="6" id="KW-0238">DNA-binding</keyword>
<dbReference type="Proteomes" id="UP000198307">
    <property type="component" value="Unassembled WGS sequence"/>
</dbReference>
<evidence type="ECO:0000313" key="10">
    <source>
        <dbReference type="EMBL" id="SNT73153.1"/>
    </source>
</evidence>
<feature type="domain" description="DNA methylase N-4/N-6" evidence="9">
    <location>
        <begin position="181"/>
        <end position="450"/>
    </location>
</feature>
<evidence type="ECO:0000256" key="8">
    <source>
        <dbReference type="ARBA" id="ARBA00049120"/>
    </source>
</evidence>
<evidence type="ECO:0000256" key="6">
    <source>
        <dbReference type="ARBA" id="ARBA00023125"/>
    </source>
</evidence>
<keyword evidence="3" id="KW-0808">Transferase</keyword>
<evidence type="ECO:0000256" key="1">
    <source>
        <dbReference type="ARBA" id="ARBA00010203"/>
    </source>
</evidence>
<gene>
    <name evidence="10" type="ORF">SAMN05444959_104326</name>
</gene>
<dbReference type="GO" id="GO:0003677">
    <property type="term" value="F:DNA binding"/>
    <property type="evidence" value="ECO:0007669"/>
    <property type="project" value="UniProtKB-KW"/>
</dbReference>
<dbReference type="PROSITE" id="PS00093">
    <property type="entry name" value="N4_MTASE"/>
    <property type="match status" value="1"/>
</dbReference>
<dbReference type="SUPFAM" id="SSF53335">
    <property type="entry name" value="S-adenosyl-L-methionine-dependent methyltransferases"/>
    <property type="match status" value="2"/>
</dbReference>
<dbReference type="InterPro" id="IPR017985">
    <property type="entry name" value="MeTrfase_CN4_CS"/>
</dbReference>
<accession>A0A239PSX7</accession>
<dbReference type="EMBL" id="FZQB01000004">
    <property type="protein sequence ID" value="SNT73153.1"/>
    <property type="molecule type" value="Genomic_DNA"/>
</dbReference>
<dbReference type="GO" id="GO:0009007">
    <property type="term" value="F:site-specific DNA-methyltransferase (adenine-specific) activity"/>
    <property type="evidence" value="ECO:0007669"/>
    <property type="project" value="UniProtKB-EC"/>
</dbReference>
<keyword evidence="2 10" id="KW-0489">Methyltransferase</keyword>
<evidence type="ECO:0000259" key="9">
    <source>
        <dbReference type="Pfam" id="PF01555"/>
    </source>
</evidence>
<dbReference type="AlphaFoldDB" id="A0A239PSX7"/>
<keyword evidence="11" id="KW-1185">Reference proteome</keyword>
<comment type="catalytic activity">
    <reaction evidence="7">
        <text>a 2'-deoxyadenosine in DNA + S-adenosyl-L-methionine = an N(6)-methyl-2'-deoxyadenosine in DNA + S-adenosyl-L-homocysteine + H(+)</text>
        <dbReference type="Rhea" id="RHEA:15197"/>
        <dbReference type="Rhea" id="RHEA-COMP:12418"/>
        <dbReference type="Rhea" id="RHEA-COMP:12419"/>
        <dbReference type="ChEBI" id="CHEBI:15378"/>
        <dbReference type="ChEBI" id="CHEBI:57856"/>
        <dbReference type="ChEBI" id="CHEBI:59789"/>
        <dbReference type="ChEBI" id="CHEBI:90615"/>
        <dbReference type="ChEBI" id="CHEBI:90616"/>
        <dbReference type="EC" id="2.1.1.72"/>
    </reaction>
</comment>
<dbReference type="InterPro" id="IPR029063">
    <property type="entry name" value="SAM-dependent_MTases_sf"/>
</dbReference>
<evidence type="ECO:0000256" key="3">
    <source>
        <dbReference type="ARBA" id="ARBA00022679"/>
    </source>
</evidence>
<sequence>MTIMGLGKTGLFSDVNPLCIHVIKAKSLARTLSQEKRSEYAEKLLTLVKVAKDKAANHPRHEKLDVSYRATFGKSEFFSPEQYEAILRVRSILDRIGISGVRQLAEVAAIRSLIPASRLIRRGDLRFKREAEERRGTENFIEAFSASLELIANDLQELTPSDGSIHQVGMSALENRYDDNIDAIITSPPYLNGTNYFRNTKVELWFLGYLNSKADLSAFREQAVTAGINDVTKGKSNRRDGRFESRKLDEIVREIAECAYDQRIPAMVRTYFNDMHEALRPAFAALTEHGRVCIDIGDSVYGGVHVPTDQLIVEIGERLGFKLKDDVTLRERMSRNGRKLRQSLIVLEKPSKGRVERISTRSRWQSFRTNLPHRKPGMAARNWGNKLHSLCSYQGKLKPAIASSLVDIFVGDDGSMLDPFSGVGTIAFEASLRGAASFALEISPSAFRISHAKLSRQSRSDIEDVLEKLEAFLSDYRASDFEMERALQIRFNKTLDEYFHPRTLNEILGARKFMALNDCSSPAVSFVHAALQHILHGNRPYALSRRSHPLTPYAPTGPFEYRSLMERLRAKIERSLDVDIGDRFREGHVWQMDATDPWPGEINNIDAVITSPPFFDSTRFYLGNWMRLWFSGWEAEDFRIQPQKYIDERQKTGFDVYEPIIRQSRERLKPGGFLVFHLGESKKCDMAEEIEKIAQPFFRTFDVFSESVEHCEKHGLRDKGSVTAHQYLVLQS</sequence>
<dbReference type="GO" id="GO:0009307">
    <property type="term" value="P:DNA restriction-modification system"/>
    <property type="evidence" value="ECO:0007669"/>
    <property type="project" value="UniProtKB-KW"/>
</dbReference>
<dbReference type="GO" id="GO:0015667">
    <property type="term" value="F:site-specific DNA-methyltransferase (cytosine-N4-specific) activity"/>
    <property type="evidence" value="ECO:0007669"/>
    <property type="project" value="UniProtKB-EC"/>
</dbReference>
<dbReference type="GO" id="GO:0008170">
    <property type="term" value="F:N-methyltransferase activity"/>
    <property type="evidence" value="ECO:0007669"/>
    <property type="project" value="InterPro"/>
</dbReference>
<keyword evidence="4" id="KW-0949">S-adenosyl-L-methionine</keyword>
<evidence type="ECO:0000256" key="7">
    <source>
        <dbReference type="ARBA" id="ARBA00047942"/>
    </source>
</evidence>
<organism evidence="10 11">
    <name type="scientific">Paracoccus seriniphilus</name>
    <dbReference type="NCBI Taxonomy" id="184748"/>
    <lineage>
        <taxon>Bacteria</taxon>
        <taxon>Pseudomonadati</taxon>
        <taxon>Pseudomonadota</taxon>
        <taxon>Alphaproteobacteria</taxon>
        <taxon>Rhodobacterales</taxon>
        <taxon>Paracoccaceae</taxon>
        <taxon>Paracoccus</taxon>
    </lineage>
</organism>
<dbReference type="InterPro" id="IPR002941">
    <property type="entry name" value="DNA_methylase_N4/N6"/>
</dbReference>
<evidence type="ECO:0000256" key="2">
    <source>
        <dbReference type="ARBA" id="ARBA00022603"/>
    </source>
</evidence>
<proteinExistence type="inferred from homology"/>
<evidence type="ECO:0000313" key="11">
    <source>
        <dbReference type="Proteomes" id="UP000198307"/>
    </source>
</evidence>
<comment type="similarity">
    <text evidence="1">Belongs to the N(4)/N(6)-methyltransferase family. N(4) subfamily.</text>
</comment>
<dbReference type="Pfam" id="PF01555">
    <property type="entry name" value="N6_N4_Mtase"/>
    <property type="match status" value="1"/>
</dbReference>
<reference evidence="10 11" key="1">
    <citation type="submission" date="2017-07" db="EMBL/GenBank/DDBJ databases">
        <authorList>
            <person name="Sun Z.S."/>
            <person name="Albrecht U."/>
            <person name="Echele G."/>
            <person name="Lee C.C."/>
        </authorList>
    </citation>
    <scope>NUCLEOTIDE SEQUENCE [LARGE SCALE GENOMIC DNA]</scope>
    <source>
        <strain evidence="10 11">DSM 14827</strain>
    </source>
</reference>